<feature type="non-terminal residue" evidence="1">
    <location>
        <position position="75"/>
    </location>
</feature>
<feature type="non-terminal residue" evidence="1">
    <location>
        <position position="1"/>
    </location>
</feature>
<dbReference type="AlphaFoldDB" id="A0A0B6YUX2"/>
<proteinExistence type="predicted"/>
<sequence>LGSGKSINNNSTFTGRSIRVDRFAPLKLPEGVEPLSSQTLNTPICKIDPGKECFNLCSQEDKDVVNPTTEIGRAS</sequence>
<evidence type="ECO:0000313" key="1">
    <source>
        <dbReference type="EMBL" id="CEK59882.1"/>
    </source>
</evidence>
<organism evidence="1">
    <name type="scientific">Arion vulgaris</name>
    <dbReference type="NCBI Taxonomy" id="1028688"/>
    <lineage>
        <taxon>Eukaryota</taxon>
        <taxon>Metazoa</taxon>
        <taxon>Spiralia</taxon>
        <taxon>Lophotrochozoa</taxon>
        <taxon>Mollusca</taxon>
        <taxon>Gastropoda</taxon>
        <taxon>Heterobranchia</taxon>
        <taxon>Euthyneura</taxon>
        <taxon>Panpulmonata</taxon>
        <taxon>Eupulmonata</taxon>
        <taxon>Stylommatophora</taxon>
        <taxon>Helicina</taxon>
        <taxon>Arionoidea</taxon>
        <taxon>Arionidae</taxon>
        <taxon>Arion</taxon>
    </lineage>
</organism>
<accession>A0A0B6YUX2</accession>
<protein>
    <submittedName>
        <fullName evidence="1">Uncharacterized protein</fullName>
    </submittedName>
</protein>
<dbReference type="EMBL" id="HACG01013017">
    <property type="protein sequence ID" value="CEK59882.1"/>
    <property type="molecule type" value="Transcribed_RNA"/>
</dbReference>
<reference evidence="1" key="1">
    <citation type="submission" date="2014-12" db="EMBL/GenBank/DDBJ databases">
        <title>Insight into the proteome of Arion vulgaris.</title>
        <authorList>
            <person name="Aradska J."/>
            <person name="Bulat T."/>
            <person name="Smidak R."/>
            <person name="Sarate P."/>
            <person name="Gangsoo J."/>
            <person name="Sialana F."/>
            <person name="Bilban M."/>
            <person name="Lubec G."/>
        </authorList>
    </citation>
    <scope>NUCLEOTIDE SEQUENCE</scope>
    <source>
        <tissue evidence="1">Skin</tissue>
    </source>
</reference>
<gene>
    <name evidence="1" type="primary">ORF37740</name>
</gene>
<name>A0A0B6YUX2_9EUPU</name>